<evidence type="ECO:0000313" key="3">
    <source>
        <dbReference type="EMBL" id="GES16482.1"/>
    </source>
</evidence>
<dbReference type="OrthoDB" id="4205682at2"/>
<dbReference type="Proteomes" id="UP000331127">
    <property type="component" value="Unassembled WGS sequence"/>
</dbReference>
<evidence type="ECO:0000313" key="4">
    <source>
        <dbReference type="Proteomes" id="UP000331127"/>
    </source>
</evidence>
<dbReference type="RefSeq" id="WP_155361498.1">
    <property type="nucleotide sequence ID" value="NZ_BAAAHL010000012.1"/>
</dbReference>
<dbReference type="EMBL" id="BLAE01000102">
    <property type="protein sequence ID" value="GES16482.1"/>
    <property type="molecule type" value="Genomic_DNA"/>
</dbReference>
<evidence type="ECO:0000256" key="1">
    <source>
        <dbReference type="SAM" id="MobiDB-lite"/>
    </source>
</evidence>
<name>A0A5M3X741_9ACTN</name>
<feature type="chain" id="PRO_5039444323" description="Lipoprotein" evidence="2">
    <location>
        <begin position="20"/>
        <end position="162"/>
    </location>
</feature>
<evidence type="ECO:0000256" key="2">
    <source>
        <dbReference type="SAM" id="SignalP"/>
    </source>
</evidence>
<feature type="signal peptide" evidence="2">
    <location>
        <begin position="1"/>
        <end position="19"/>
    </location>
</feature>
<evidence type="ECO:0008006" key="5">
    <source>
        <dbReference type="Google" id="ProtNLM"/>
    </source>
</evidence>
<feature type="compositionally biased region" description="Low complexity" evidence="1">
    <location>
        <begin position="19"/>
        <end position="49"/>
    </location>
</feature>
<keyword evidence="2" id="KW-0732">Signal</keyword>
<keyword evidence="4" id="KW-1185">Reference proteome</keyword>
<protein>
    <recommendedName>
        <fullName evidence="5">Lipoprotein</fullName>
    </recommendedName>
</protein>
<gene>
    <name evidence="3" type="ORF">Amac_100800</name>
</gene>
<proteinExistence type="predicted"/>
<dbReference type="AlphaFoldDB" id="A0A5M3X741"/>
<comment type="caution">
    <text evidence="3">The sequence shown here is derived from an EMBL/GenBank/DDBJ whole genome shotgun (WGS) entry which is preliminary data.</text>
</comment>
<sequence>MRLLIALAAASLAAVSCGASTPSGTPSASETPSSSTATATPPEPISATPVETPPATVYVFNSFGDEQGRPDQRPADLVVSEFSSLSKLTWQNWGPETAVGSGKLSGSWCLPECLDKPYDATVTLSSIKMAQGQAYFSKYDIQVDLPVAQQEGADLNGTLATP</sequence>
<feature type="region of interest" description="Disordered" evidence="1">
    <location>
        <begin position="19"/>
        <end position="51"/>
    </location>
</feature>
<reference evidence="3 4" key="1">
    <citation type="submission" date="2019-10" db="EMBL/GenBank/DDBJ databases">
        <title>Whole genome shotgun sequence of Acrocarpospora macrocephala NBRC 16266.</title>
        <authorList>
            <person name="Ichikawa N."/>
            <person name="Kimura A."/>
            <person name="Kitahashi Y."/>
            <person name="Komaki H."/>
            <person name="Oguchi A."/>
        </authorList>
    </citation>
    <scope>NUCLEOTIDE SEQUENCE [LARGE SCALE GENOMIC DNA]</scope>
    <source>
        <strain evidence="3 4">NBRC 16266</strain>
    </source>
</reference>
<accession>A0A5M3X741</accession>
<organism evidence="3 4">
    <name type="scientific">Acrocarpospora macrocephala</name>
    <dbReference type="NCBI Taxonomy" id="150177"/>
    <lineage>
        <taxon>Bacteria</taxon>
        <taxon>Bacillati</taxon>
        <taxon>Actinomycetota</taxon>
        <taxon>Actinomycetes</taxon>
        <taxon>Streptosporangiales</taxon>
        <taxon>Streptosporangiaceae</taxon>
        <taxon>Acrocarpospora</taxon>
    </lineage>
</organism>
<dbReference type="PROSITE" id="PS51257">
    <property type="entry name" value="PROKAR_LIPOPROTEIN"/>
    <property type="match status" value="1"/>
</dbReference>